<feature type="region of interest" description="Disordered" evidence="1">
    <location>
        <begin position="15"/>
        <end position="53"/>
    </location>
</feature>
<dbReference type="InterPro" id="IPR050445">
    <property type="entry name" value="Bact_polysacc_biosynth/exp"/>
</dbReference>
<keyword evidence="3" id="KW-0418">Kinase</keyword>
<dbReference type="AlphaFoldDB" id="A0A3B0MNT9"/>
<evidence type="ECO:0000313" key="3">
    <source>
        <dbReference type="EMBL" id="SUZ31269.1"/>
    </source>
</evidence>
<dbReference type="EMBL" id="UIHC01000007">
    <property type="protein sequence ID" value="SUZ31269.1"/>
    <property type="molecule type" value="Genomic_DNA"/>
</dbReference>
<dbReference type="InterPro" id="IPR027417">
    <property type="entry name" value="P-loop_NTPase"/>
</dbReference>
<reference evidence="4" key="1">
    <citation type="submission" date="2018-08" db="EMBL/GenBank/DDBJ databases">
        <authorList>
            <person name="Rodrigo-Torres L."/>
            <person name="Arahal R. D."/>
            <person name="Lucena T."/>
        </authorList>
    </citation>
    <scope>NUCLEOTIDE SEQUENCE [LARGE SCALE GENOMIC DNA]</scope>
    <source>
        <strain evidence="4">CECT 7235</strain>
    </source>
</reference>
<dbReference type="EC" id="2.7.10.2" evidence="3"/>
<dbReference type="PANTHER" id="PTHR32309">
    <property type="entry name" value="TYROSINE-PROTEIN KINASE"/>
    <property type="match status" value="1"/>
</dbReference>
<evidence type="ECO:0000259" key="2">
    <source>
        <dbReference type="Pfam" id="PF01656"/>
    </source>
</evidence>
<evidence type="ECO:0000313" key="4">
    <source>
        <dbReference type="Proteomes" id="UP000272908"/>
    </source>
</evidence>
<dbReference type="OrthoDB" id="9775724at2"/>
<organism evidence="3 4">
    <name type="scientific">Roseinatronobacter ekhonensis</name>
    <dbReference type="NCBI Taxonomy" id="254356"/>
    <lineage>
        <taxon>Bacteria</taxon>
        <taxon>Pseudomonadati</taxon>
        <taxon>Pseudomonadota</taxon>
        <taxon>Alphaproteobacteria</taxon>
        <taxon>Rhodobacterales</taxon>
        <taxon>Paracoccaceae</taxon>
        <taxon>Roseinatronobacter</taxon>
    </lineage>
</organism>
<dbReference type="GO" id="GO:0004715">
    <property type="term" value="F:non-membrane spanning protein tyrosine kinase activity"/>
    <property type="evidence" value="ECO:0007669"/>
    <property type="project" value="UniProtKB-EC"/>
</dbReference>
<dbReference type="PANTHER" id="PTHR32309:SF13">
    <property type="entry name" value="FERRIC ENTEROBACTIN TRANSPORT PROTEIN FEPE"/>
    <property type="match status" value="1"/>
</dbReference>
<dbReference type="RefSeq" id="WP_121093567.1">
    <property type="nucleotide sequence ID" value="NZ_UIHC01000007.1"/>
</dbReference>
<evidence type="ECO:0000256" key="1">
    <source>
        <dbReference type="SAM" id="MobiDB-lite"/>
    </source>
</evidence>
<protein>
    <submittedName>
        <fullName evidence="3">Tyrosine-protein kinase YveL</fullName>
        <ecNumber evidence="3">2.7.10.2</ecNumber>
    </submittedName>
</protein>
<dbReference type="InterPro" id="IPR002586">
    <property type="entry name" value="CobQ/CobB/MinD/ParA_Nub-bd_dom"/>
</dbReference>
<dbReference type="Gene3D" id="3.40.50.300">
    <property type="entry name" value="P-loop containing nucleotide triphosphate hydrolases"/>
    <property type="match status" value="1"/>
</dbReference>
<feature type="compositionally biased region" description="Basic and acidic residues" evidence="1">
    <location>
        <begin position="37"/>
        <end position="46"/>
    </location>
</feature>
<dbReference type="Pfam" id="PF01656">
    <property type="entry name" value="CbiA"/>
    <property type="match status" value="1"/>
</dbReference>
<dbReference type="GO" id="GO:0005886">
    <property type="term" value="C:plasma membrane"/>
    <property type="evidence" value="ECO:0007669"/>
    <property type="project" value="TreeGrafter"/>
</dbReference>
<dbReference type="SUPFAM" id="SSF52540">
    <property type="entry name" value="P-loop containing nucleoside triphosphate hydrolases"/>
    <property type="match status" value="1"/>
</dbReference>
<dbReference type="Proteomes" id="UP000272908">
    <property type="component" value="Unassembled WGS sequence"/>
</dbReference>
<keyword evidence="3" id="KW-0808">Transferase</keyword>
<sequence>MVDTTRLEKLLGRVADPSTKRAGSSNMPAARNLALSGHRDMRRDGAARALSPQRKAQVEAQWDSLQAFKRDPSPDSKITQFNKQARAPDVVALFDVLRTQLAQTFAERRVRTLAITAPASGCGTSFVTAGLLASFARRNEQRVLGLDLNVTAPALHRFFELDSPRPIDALISGAASPHDHLVKITSRVAVGLGAPTETPDLLTSAISAQELAEMLDELTAEFAPELLICDLPPLLDGDAAMTILPQMGATLLVADSARTTAADIAQCERLLAEKSDFLGVILNQNSGAARNAAKRS</sequence>
<gene>
    <name evidence="3" type="primary">yveL</name>
    <name evidence="3" type="ORF">ROE7235_01005</name>
</gene>
<proteinExistence type="predicted"/>
<name>A0A3B0MNT9_9RHOB</name>
<keyword evidence="4" id="KW-1185">Reference proteome</keyword>
<accession>A0A3B0MNT9</accession>
<feature type="domain" description="CobQ/CobB/MinD/ParA nucleotide binding" evidence="2">
    <location>
        <begin position="113"/>
        <end position="284"/>
    </location>
</feature>